<comment type="caution">
    <text evidence="1">The sequence shown here is derived from an EMBL/GenBank/DDBJ whole genome shotgun (WGS) entry which is preliminary data.</text>
</comment>
<dbReference type="EMBL" id="CAJNNV010005638">
    <property type="protein sequence ID" value="CAE8592367.1"/>
    <property type="molecule type" value="Genomic_DNA"/>
</dbReference>
<name>A0A813E417_POLGL</name>
<accession>A0A813E417</accession>
<sequence length="166" mass="17742">MRLLQIVDVPAAGTYKFMAKAKAPFKKGSGDDFPAIDSGATLFTNYVETTDSNWTIMEADYEFTQSKTFNFMMAVWSAPEVSFDMITLTHVATGKNLIANSDFDGVGSWSIASESGQTGEIVVESYAGMVAVKFTTSTTTTATTTTTTTATTTIPEGTTGCTIFPL</sequence>
<keyword evidence="2" id="KW-1185">Reference proteome</keyword>
<evidence type="ECO:0000313" key="2">
    <source>
        <dbReference type="Proteomes" id="UP000654075"/>
    </source>
</evidence>
<protein>
    <submittedName>
        <fullName evidence="1">Uncharacterized protein</fullName>
    </submittedName>
</protein>
<evidence type="ECO:0000313" key="1">
    <source>
        <dbReference type="EMBL" id="CAE8592367.1"/>
    </source>
</evidence>
<dbReference type="AlphaFoldDB" id="A0A813E417"/>
<reference evidence="1" key="1">
    <citation type="submission" date="2021-02" db="EMBL/GenBank/DDBJ databases">
        <authorList>
            <person name="Dougan E. K."/>
            <person name="Rhodes N."/>
            <person name="Thang M."/>
            <person name="Chan C."/>
        </authorList>
    </citation>
    <scope>NUCLEOTIDE SEQUENCE</scope>
</reference>
<proteinExistence type="predicted"/>
<dbReference type="Proteomes" id="UP000654075">
    <property type="component" value="Unassembled WGS sequence"/>
</dbReference>
<organism evidence="1 2">
    <name type="scientific">Polarella glacialis</name>
    <name type="common">Dinoflagellate</name>
    <dbReference type="NCBI Taxonomy" id="89957"/>
    <lineage>
        <taxon>Eukaryota</taxon>
        <taxon>Sar</taxon>
        <taxon>Alveolata</taxon>
        <taxon>Dinophyceae</taxon>
        <taxon>Suessiales</taxon>
        <taxon>Suessiaceae</taxon>
        <taxon>Polarella</taxon>
    </lineage>
</organism>
<gene>
    <name evidence="1" type="ORF">PGLA1383_LOCUS11022</name>
</gene>